<dbReference type="EMBL" id="CP036150">
    <property type="protein sequence ID" value="QEN09532.1"/>
    <property type="molecule type" value="Genomic_DNA"/>
</dbReference>
<dbReference type="InterPro" id="IPR036388">
    <property type="entry name" value="WH-like_DNA-bd_sf"/>
</dbReference>
<evidence type="ECO:0000313" key="5">
    <source>
        <dbReference type="EMBL" id="QEN09532.1"/>
    </source>
</evidence>
<name>A0A5C1QU13_9SPIO</name>
<dbReference type="SUPFAM" id="SSF46785">
    <property type="entry name" value="Winged helix' DNA-binding domain"/>
    <property type="match status" value="1"/>
</dbReference>
<dbReference type="Gene3D" id="1.20.120.530">
    <property type="entry name" value="GntR ligand-binding domain-like"/>
    <property type="match status" value="1"/>
</dbReference>
<dbReference type="PANTHER" id="PTHR43537">
    <property type="entry name" value="TRANSCRIPTIONAL REGULATOR, GNTR FAMILY"/>
    <property type="match status" value="1"/>
</dbReference>
<dbReference type="Gene3D" id="1.10.10.10">
    <property type="entry name" value="Winged helix-like DNA-binding domain superfamily/Winged helix DNA-binding domain"/>
    <property type="match status" value="1"/>
</dbReference>
<keyword evidence="1" id="KW-0805">Transcription regulation</keyword>
<dbReference type="InterPro" id="IPR036390">
    <property type="entry name" value="WH_DNA-bd_sf"/>
</dbReference>
<dbReference type="InterPro" id="IPR011711">
    <property type="entry name" value="GntR_C"/>
</dbReference>
<organism evidence="5 6">
    <name type="scientific">Oceanispirochaeta crateris</name>
    <dbReference type="NCBI Taxonomy" id="2518645"/>
    <lineage>
        <taxon>Bacteria</taxon>
        <taxon>Pseudomonadati</taxon>
        <taxon>Spirochaetota</taxon>
        <taxon>Spirochaetia</taxon>
        <taxon>Spirochaetales</taxon>
        <taxon>Spirochaetaceae</taxon>
        <taxon>Oceanispirochaeta</taxon>
    </lineage>
</organism>
<keyword evidence="2" id="KW-0238">DNA-binding</keyword>
<dbReference type="SUPFAM" id="SSF48008">
    <property type="entry name" value="GntR ligand-binding domain-like"/>
    <property type="match status" value="1"/>
</dbReference>
<evidence type="ECO:0000256" key="2">
    <source>
        <dbReference type="ARBA" id="ARBA00023125"/>
    </source>
</evidence>
<evidence type="ECO:0000313" key="6">
    <source>
        <dbReference type="Proteomes" id="UP000324209"/>
    </source>
</evidence>
<dbReference type="Pfam" id="PF00392">
    <property type="entry name" value="GntR"/>
    <property type="match status" value="1"/>
</dbReference>
<dbReference type="Pfam" id="PF07729">
    <property type="entry name" value="FCD"/>
    <property type="match status" value="1"/>
</dbReference>
<sequence length="214" mass="24909">MIPQHLSLNEVAYNVIKEKIIQGEFEPGSRIREDYLAEEIAMSRTPVREAINRLISDGLIINKARKGLYLIDPSSEEIGHYIDIRIALEKLAVEACIDHIDDEHLQRIEDVLDEFEFRLTKEKYDGCNQLDSEFHLLIAELSGNMKLYSMLEDLSSFFLQTRGREKKVHPREKNERTLREHRAIYEAIRSRDKRAAKKAISGNIDTMRSNLLQK</sequence>
<accession>A0A5C1QU13</accession>
<dbReference type="AlphaFoldDB" id="A0A5C1QU13"/>
<reference evidence="5 6" key="1">
    <citation type="submission" date="2019-02" db="EMBL/GenBank/DDBJ databases">
        <title>Complete Genome Sequence and Methylome Analysis of free living Spirochaetas.</title>
        <authorList>
            <person name="Fomenkov A."/>
            <person name="Dubinina G."/>
            <person name="Leshcheva N."/>
            <person name="Mikheeva N."/>
            <person name="Grabovich M."/>
            <person name="Vincze T."/>
            <person name="Roberts R.J."/>
        </authorList>
    </citation>
    <scope>NUCLEOTIDE SEQUENCE [LARGE SCALE GENOMIC DNA]</scope>
    <source>
        <strain evidence="5 6">K2</strain>
    </source>
</reference>
<dbReference type="CDD" id="cd07377">
    <property type="entry name" value="WHTH_GntR"/>
    <property type="match status" value="1"/>
</dbReference>
<evidence type="ECO:0000259" key="4">
    <source>
        <dbReference type="PROSITE" id="PS50949"/>
    </source>
</evidence>
<feature type="domain" description="HTH gntR-type" evidence="4">
    <location>
        <begin position="6"/>
        <end position="73"/>
    </location>
</feature>
<dbReference type="OrthoDB" id="362718at2"/>
<gene>
    <name evidence="5" type="ORF">EXM22_16660</name>
</gene>
<evidence type="ECO:0000256" key="3">
    <source>
        <dbReference type="ARBA" id="ARBA00023163"/>
    </source>
</evidence>
<dbReference type="InterPro" id="IPR000524">
    <property type="entry name" value="Tscrpt_reg_HTH_GntR"/>
</dbReference>
<proteinExistence type="predicted"/>
<dbReference type="PROSITE" id="PS50949">
    <property type="entry name" value="HTH_GNTR"/>
    <property type="match status" value="1"/>
</dbReference>
<dbReference type="SMART" id="SM00345">
    <property type="entry name" value="HTH_GNTR"/>
    <property type="match status" value="1"/>
</dbReference>
<dbReference type="PANTHER" id="PTHR43537:SF24">
    <property type="entry name" value="GLUCONATE OPERON TRANSCRIPTIONAL REPRESSOR"/>
    <property type="match status" value="1"/>
</dbReference>
<evidence type="ECO:0000256" key="1">
    <source>
        <dbReference type="ARBA" id="ARBA00023015"/>
    </source>
</evidence>
<protein>
    <submittedName>
        <fullName evidence="5">GntR family transcriptional regulator</fullName>
    </submittedName>
</protein>
<dbReference type="SMART" id="SM00895">
    <property type="entry name" value="FCD"/>
    <property type="match status" value="1"/>
</dbReference>
<keyword evidence="6" id="KW-1185">Reference proteome</keyword>
<keyword evidence="3" id="KW-0804">Transcription</keyword>
<dbReference type="InterPro" id="IPR008920">
    <property type="entry name" value="TF_FadR/GntR_C"/>
</dbReference>
<dbReference type="RefSeq" id="WP_149487606.1">
    <property type="nucleotide sequence ID" value="NZ_CP036150.1"/>
</dbReference>
<dbReference type="KEGG" id="ock:EXM22_16660"/>
<dbReference type="GO" id="GO:0003677">
    <property type="term" value="F:DNA binding"/>
    <property type="evidence" value="ECO:0007669"/>
    <property type="project" value="UniProtKB-KW"/>
</dbReference>
<dbReference type="GO" id="GO:0003700">
    <property type="term" value="F:DNA-binding transcription factor activity"/>
    <property type="evidence" value="ECO:0007669"/>
    <property type="project" value="InterPro"/>
</dbReference>
<dbReference type="Proteomes" id="UP000324209">
    <property type="component" value="Chromosome"/>
</dbReference>